<gene>
    <name evidence="1" type="ORF">B0T10DRAFT_553786</name>
</gene>
<organism evidence="1 2">
    <name type="scientific">Thelonectria olida</name>
    <dbReference type="NCBI Taxonomy" id="1576542"/>
    <lineage>
        <taxon>Eukaryota</taxon>
        <taxon>Fungi</taxon>
        <taxon>Dikarya</taxon>
        <taxon>Ascomycota</taxon>
        <taxon>Pezizomycotina</taxon>
        <taxon>Sordariomycetes</taxon>
        <taxon>Hypocreomycetidae</taxon>
        <taxon>Hypocreales</taxon>
        <taxon>Nectriaceae</taxon>
        <taxon>Thelonectria</taxon>
    </lineage>
</organism>
<evidence type="ECO:0000313" key="1">
    <source>
        <dbReference type="EMBL" id="KAH6869240.1"/>
    </source>
</evidence>
<comment type="caution">
    <text evidence="1">The sequence shown here is derived from an EMBL/GenBank/DDBJ whole genome shotgun (WGS) entry which is preliminary data.</text>
</comment>
<dbReference type="EMBL" id="JAGPYM010000077">
    <property type="protein sequence ID" value="KAH6869240.1"/>
    <property type="molecule type" value="Genomic_DNA"/>
</dbReference>
<dbReference type="Pfam" id="PF11917">
    <property type="entry name" value="DUF3435"/>
    <property type="match status" value="1"/>
</dbReference>
<reference evidence="1 2" key="1">
    <citation type="journal article" date="2021" name="Nat. Commun.">
        <title>Genetic determinants of endophytism in the Arabidopsis root mycobiome.</title>
        <authorList>
            <person name="Mesny F."/>
            <person name="Miyauchi S."/>
            <person name="Thiergart T."/>
            <person name="Pickel B."/>
            <person name="Atanasova L."/>
            <person name="Karlsson M."/>
            <person name="Huettel B."/>
            <person name="Barry K.W."/>
            <person name="Haridas S."/>
            <person name="Chen C."/>
            <person name="Bauer D."/>
            <person name="Andreopoulos W."/>
            <person name="Pangilinan J."/>
            <person name="LaButti K."/>
            <person name="Riley R."/>
            <person name="Lipzen A."/>
            <person name="Clum A."/>
            <person name="Drula E."/>
            <person name="Henrissat B."/>
            <person name="Kohler A."/>
            <person name="Grigoriev I.V."/>
            <person name="Martin F.M."/>
            <person name="Hacquard S."/>
        </authorList>
    </citation>
    <scope>NUCLEOTIDE SEQUENCE [LARGE SCALE GENOMIC DNA]</scope>
    <source>
        <strain evidence="1 2">MPI-CAGE-CH-0241</strain>
    </source>
</reference>
<name>A0A9P8VNJ3_9HYPO</name>
<keyword evidence="2" id="KW-1185">Reference proteome</keyword>
<protein>
    <recommendedName>
        <fullName evidence="3">FluG domain-containing protein</fullName>
    </recommendedName>
</protein>
<proteinExistence type="predicted"/>
<dbReference type="OrthoDB" id="5057366at2759"/>
<sequence>MTFLEWMLDTYKRVRKQSSVRAYERILFQVYRKSVGHGFDKMANEEINDVSSDQSPITSRRKSLTSYVQYINGYLTIRYELNTSAYTATRPRVLVYKPLSKAKIRNHYFGWENEDAAGWEHAEWDPEVDDFKTISYRDVKLFLLKGPDGKRDLPAMEVTLRYTKGWERRENPKTFLFYEVDDLLFDALILMLAIAMLDEAFDAGITSVEDFYRIRVRPPRRSVEFDWKEDILNTPIFRQPVRMNDGTIRTSDTEALRYHTYLYYLQRLGLVTGFLQILSPYTIRRGSGEAVEAAGTQGQLQQVMCNISAATYQADINQWVQLDLTAAFLGRPSESALMKAASHMSRFVDPRAPTTASPEELDKLKTDPGLSKLINLRDMLSEEVRRESGTIRDAQQKETKLYEMYHEADNQVRSARSYIRKLATTRTRENFFNTINTLEINAQLKGEKFLDLGQGSWRPQPSYSLKERKMVAELICADRANLDDEMMLKHRICSVHALVTLGKMREPRPVKVTIDKPVKFPTECGKDQCFFCFWDEKRSINERLRKFCSIYRARDQLVSHHLRTLRGHSFLCPDPNCTSKKIKFRSSEAFQSHVTREHGYDIFNSYKTGSAMGSNTDQRRENLHTMTSCRGHPSMRPDKMEFRIVRLGKVNS</sequence>
<evidence type="ECO:0000313" key="2">
    <source>
        <dbReference type="Proteomes" id="UP000777438"/>
    </source>
</evidence>
<dbReference type="AlphaFoldDB" id="A0A9P8VNJ3"/>
<dbReference type="PANTHER" id="PTHR37535">
    <property type="entry name" value="FLUG DOMAIN PROTEIN"/>
    <property type="match status" value="1"/>
</dbReference>
<dbReference type="InterPro" id="IPR021842">
    <property type="entry name" value="DUF3435"/>
</dbReference>
<accession>A0A9P8VNJ3</accession>
<dbReference type="Proteomes" id="UP000777438">
    <property type="component" value="Unassembled WGS sequence"/>
</dbReference>
<evidence type="ECO:0008006" key="3">
    <source>
        <dbReference type="Google" id="ProtNLM"/>
    </source>
</evidence>
<dbReference type="PANTHER" id="PTHR37535:SF4">
    <property type="entry name" value="FLUG DOMAIN-CONTAINING PROTEIN"/>
    <property type="match status" value="1"/>
</dbReference>